<evidence type="ECO:0000259" key="5">
    <source>
        <dbReference type="PROSITE" id="PS51891"/>
    </source>
</evidence>
<dbReference type="EMBL" id="JAIGNQ010000001">
    <property type="protein sequence ID" value="MBX7487398.1"/>
    <property type="molecule type" value="Genomic_DNA"/>
</dbReference>
<reference evidence="6 7" key="1">
    <citation type="submission" date="2021-08" db="EMBL/GenBank/DDBJ databases">
        <title>Comparative Genomics Analysis of the Genus Qipengyuania Reveals Extensive Genetic Diversity and Metabolic Versatility, Including the Description of Fifteen Novel Species.</title>
        <authorList>
            <person name="Liu Y."/>
        </authorList>
    </citation>
    <scope>NUCLEOTIDE SEQUENCE [LARGE SCALE GENOMIC DNA]</scope>
    <source>
        <strain evidence="6 7">GH25</strain>
    </source>
</reference>
<sequence>MLEGGCQCGEVRYRVSGDPAHHALCHCRDCRASSSAPATAWMAFAAENFNVIKGKTVSYNSSGASWRHFCGQCGTGMYFINEQMLPGIVDIQSATLDDAQAHPPAAQIQTAERLDYMSDLAAMPQFERYPGQ</sequence>
<dbReference type="Pfam" id="PF04828">
    <property type="entry name" value="GFA"/>
    <property type="match status" value="1"/>
</dbReference>
<evidence type="ECO:0000256" key="2">
    <source>
        <dbReference type="ARBA" id="ARBA00022723"/>
    </source>
</evidence>
<dbReference type="InterPro" id="IPR011057">
    <property type="entry name" value="Mss4-like_sf"/>
</dbReference>
<evidence type="ECO:0000256" key="1">
    <source>
        <dbReference type="ARBA" id="ARBA00005495"/>
    </source>
</evidence>
<dbReference type="InterPro" id="IPR006913">
    <property type="entry name" value="CENP-V/GFA"/>
</dbReference>
<dbReference type="SUPFAM" id="SSF51316">
    <property type="entry name" value="Mss4-like"/>
    <property type="match status" value="1"/>
</dbReference>
<organism evidence="6 7">
    <name type="scientific">Qipengyuania pacifica</name>
    <dbReference type="NCBI Taxonomy" id="2860199"/>
    <lineage>
        <taxon>Bacteria</taxon>
        <taxon>Pseudomonadati</taxon>
        <taxon>Pseudomonadota</taxon>
        <taxon>Alphaproteobacteria</taxon>
        <taxon>Sphingomonadales</taxon>
        <taxon>Erythrobacteraceae</taxon>
        <taxon>Qipengyuania</taxon>
    </lineage>
</organism>
<accession>A0ABS7JG85</accession>
<keyword evidence="3" id="KW-0862">Zinc</keyword>
<keyword evidence="4" id="KW-0456">Lyase</keyword>
<dbReference type="Gene3D" id="3.90.1590.10">
    <property type="entry name" value="glutathione-dependent formaldehyde- activating enzyme (gfa)"/>
    <property type="match status" value="1"/>
</dbReference>
<name>A0ABS7JG85_9SPHN</name>
<comment type="caution">
    <text evidence="6">The sequence shown here is derived from an EMBL/GenBank/DDBJ whole genome shotgun (WGS) entry which is preliminary data.</text>
</comment>
<feature type="domain" description="CENP-V/GFA" evidence="5">
    <location>
        <begin position="2"/>
        <end position="117"/>
    </location>
</feature>
<dbReference type="Proteomes" id="UP000776651">
    <property type="component" value="Unassembled WGS sequence"/>
</dbReference>
<comment type="similarity">
    <text evidence="1">Belongs to the Gfa family.</text>
</comment>
<gene>
    <name evidence="6" type="ORF">K3177_02605</name>
</gene>
<evidence type="ECO:0000313" key="6">
    <source>
        <dbReference type="EMBL" id="MBX7487398.1"/>
    </source>
</evidence>
<dbReference type="PANTHER" id="PTHR33337">
    <property type="entry name" value="GFA DOMAIN-CONTAINING PROTEIN"/>
    <property type="match status" value="1"/>
</dbReference>
<protein>
    <submittedName>
        <fullName evidence="6">GFA family protein</fullName>
    </submittedName>
</protein>
<keyword evidence="7" id="KW-1185">Reference proteome</keyword>
<dbReference type="PANTHER" id="PTHR33337:SF40">
    <property type="entry name" value="CENP-V_GFA DOMAIN-CONTAINING PROTEIN-RELATED"/>
    <property type="match status" value="1"/>
</dbReference>
<dbReference type="PROSITE" id="PS51891">
    <property type="entry name" value="CENP_V_GFA"/>
    <property type="match status" value="1"/>
</dbReference>
<keyword evidence="2" id="KW-0479">Metal-binding</keyword>
<proteinExistence type="inferred from homology"/>
<evidence type="ECO:0000256" key="4">
    <source>
        <dbReference type="ARBA" id="ARBA00023239"/>
    </source>
</evidence>
<dbReference type="RefSeq" id="WP_221596872.1">
    <property type="nucleotide sequence ID" value="NZ_JAIGNQ010000001.1"/>
</dbReference>
<evidence type="ECO:0000256" key="3">
    <source>
        <dbReference type="ARBA" id="ARBA00022833"/>
    </source>
</evidence>
<evidence type="ECO:0000313" key="7">
    <source>
        <dbReference type="Proteomes" id="UP000776651"/>
    </source>
</evidence>